<sequence length="228" mass="23401">MADTLQRKARITGVFYLGLALAGAAGFLTVRPMLFAAGDPQATLIHLAEHQSLARLGVALELFVVLAQALAAAGFYRLFRAKAPVAAAGIAAFGLVNAVVVLGSAALLATAAEVAGKPFGDAAATVQLLYLISGHLWAAGDIFFGLWLIPMGLAVLTTGWMPRLLGWVLIAGGIGYVVSAFVPGDLLVLPATIGEVWMVGYLLIRGVRQPASGGAPAGQPGASDRDGR</sequence>
<feature type="transmembrane region" description="Helical" evidence="1">
    <location>
        <begin position="187"/>
        <end position="204"/>
    </location>
</feature>
<feature type="transmembrane region" description="Helical" evidence="1">
    <location>
        <begin position="12"/>
        <end position="34"/>
    </location>
</feature>
<reference evidence="2" key="1">
    <citation type="submission" date="2021-01" db="EMBL/GenBank/DDBJ databases">
        <title>Whole genome shotgun sequence of Actinoplanes tereljensis NBRC 105297.</title>
        <authorList>
            <person name="Komaki H."/>
            <person name="Tamura T."/>
        </authorList>
    </citation>
    <scope>NUCLEOTIDE SEQUENCE</scope>
    <source>
        <strain evidence="2">NBRC 105297</strain>
    </source>
</reference>
<gene>
    <name evidence="2" type="ORF">Ate02nite_43070</name>
</gene>
<dbReference type="RefSeq" id="WP_203808297.1">
    <property type="nucleotide sequence ID" value="NZ_BOMY01000030.1"/>
</dbReference>
<dbReference type="AlphaFoldDB" id="A0A919TV31"/>
<proteinExistence type="predicted"/>
<protein>
    <recommendedName>
        <fullName evidence="4">DUF4386 domain-containing protein</fullName>
    </recommendedName>
</protein>
<evidence type="ECO:0000313" key="3">
    <source>
        <dbReference type="Proteomes" id="UP000623608"/>
    </source>
</evidence>
<dbReference type="EMBL" id="BOMY01000030">
    <property type="protein sequence ID" value="GIF21577.1"/>
    <property type="molecule type" value="Genomic_DNA"/>
</dbReference>
<keyword evidence="3" id="KW-1185">Reference proteome</keyword>
<comment type="caution">
    <text evidence="2">The sequence shown here is derived from an EMBL/GenBank/DDBJ whole genome shotgun (WGS) entry which is preliminary data.</text>
</comment>
<name>A0A919TV31_9ACTN</name>
<organism evidence="2 3">
    <name type="scientific">Paractinoplanes tereljensis</name>
    <dbReference type="NCBI Taxonomy" id="571912"/>
    <lineage>
        <taxon>Bacteria</taxon>
        <taxon>Bacillati</taxon>
        <taxon>Actinomycetota</taxon>
        <taxon>Actinomycetes</taxon>
        <taxon>Micromonosporales</taxon>
        <taxon>Micromonosporaceae</taxon>
        <taxon>Paractinoplanes</taxon>
    </lineage>
</organism>
<feature type="transmembrane region" description="Helical" evidence="1">
    <location>
        <begin position="128"/>
        <end position="149"/>
    </location>
</feature>
<evidence type="ECO:0000313" key="2">
    <source>
        <dbReference type="EMBL" id="GIF21577.1"/>
    </source>
</evidence>
<evidence type="ECO:0008006" key="4">
    <source>
        <dbReference type="Google" id="ProtNLM"/>
    </source>
</evidence>
<keyword evidence="1" id="KW-0472">Membrane</keyword>
<keyword evidence="1" id="KW-1133">Transmembrane helix</keyword>
<dbReference type="InterPro" id="IPR025495">
    <property type="entry name" value="DUF4386"/>
</dbReference>
<feature type="transmembrane region" description="Helical" evidence="1">
    <location>
        <begin position="85"/>
        <end position="108"/>
    </location>
</feature>
<feature type="transmembrane region" description="Helical" evidence="1">
    <location>
        <begin position="54"/>
        <end position="78"/>
    </location>
</feature>
<accession>A0A919TV31</accession>
<keyword evidence="1" id="KW-0812">Transmembrane</keyword>
<dbReference type="Proteomes" id="UP000623608">
    <property type="component" value="Unassembled WGS sequence"/>
</dbReference>
<evidence type="ECO:0000256" key="1">
    <source>
        <dbReference type="SAM" id="Phobius"/>
    </source>
</evidence>
<feature type="transmembrane region" description="Helical" evidence="1">
    <location>
        <begin position="161"/>
        <end position="181"/>
    </location>
</feature>
<dbReference type="Pfam" id="PF14329">
    <property type="entry name" value="DUF4386"/>
    <property type="match status" value="1"/>
</dbReference>